<feature type="binding site" evidence="1">
    <location>
        <position position="111"/>
    </location>
    <ligand>
        <name>Zn(2+)</name>
        <dbReference type="ChEBI" id="CHEBI:29105"/>
    </ligand>
</feature>
<dbReference type="AlphaFoldDB" id="A0A1Y2HN60"/>
<dbReference type="PANTHER" id="PTHR22599">
    <property type="entry name" value="MPS ONE BINDER KINASE ACTIVATOR-LIKE MOB"/>
    <property type="match status" value="1"/>
</dbReference>
<dbReference type="Pfam" id="PF03637">
    <property type="entry name" value="Mob1_phocein"/>
    <property type="match status" value="1"/>
</dbReference>
<dbReference type="Gene3D" id="1.20.140.30">
    <property type="entry name" value="MOB kinase activator"/>
    <property type="match status" value="1"/>
</dbReference>
<dbReference type="InterPro" id="IPR005301">
    <property type="entry name" value="MOB_kinase_act_fam"/>
</dbReference>
<evidence type="ECO:0000313" key="3">
    <source>
        <dbReference type="EMBL" id="ORZ36037.1"/>
    </source>
</evidence>
<feature type="binding site" evidence="1">
    <location>
        <position position="187"/>
    </location>
    <ligand>
        <name>Zn(2+)</name>
        <dbReference type="ChEBI" id="CHEBI:29105"/>
    </ligand>
</feature>
<keyword evidence="1" id="KW-0862">Zinc</keyword>
<feature type="region of interest" description="Disordered" evidence="2">
    <location>
        <begin position="1"/>
        <end position="28"/>
    </location>
</feature>
<dbReference type="SMART" id="SM01388">
    <property type="entry name" value="Mob1_phocein"/>
    <property type="match status" value="1"/>
</dbReference>
<keyword evidence="4" id="KW-1185">Reference proteome</keyword>
<reference evidence="3 4" key="1">
    <citation type="submission" date="2016-07" db="EMBL/GenBank/DDBJ databases">
        <title>Pervasive Adenine N6-methylation of Active Genes in Fungi.</title>
        <authorList>
            <consortium name="DOE Joint Genome Institute"/>
            <person name="Mondo S.J."/>
            <person name="Dannebaum R.O."/>
            <person name="Kuo R.C."/>
            <person name="Labutti K."/>
            <person name="Haridas S."/>
            <person name="Kuo A."/>
            <person name="Salamov A."/>
            <person name="Ahrendt S.R."/>
            <person name="Lipzen A."/>
            <person name="Sullivan W."/>
            <person name="Andreopoulos W.B."/>
            <person name="Clum A."/>
            <person name="Lindquist E."/>
            <person name="Daum C."/>
            <person name="Ramamoorthy G.K."/>
            <person name="Gryganskyi A."/>
            <person name="Culley D."/>
            <person name="Magnuson J.K."/>
            <person name="James T.Y."/>
            <person name="O'Malley M.A."/>
            <person name="Stajich J.E."/>
            <person name="Spatafora J.W."/>
            <person name="Visel A."/>
            <person name="Grigoriev I.V."/>
        </authorList>
    </citation>
    <scope>NUCLEOTIDE SEQUENCE [LARGE SCALE GENOMIC DNA]</scope>
    <source>
        <strain evidence="3 4">PL171</strain>
    </source>
</reference>
<feature type="binding site" evidence="1">
    <location>
        <position position="182"/>
    </location>
    <ligand>
        <name>Zn(2+)</name>
        <dbReference type="ChEBI" id="CHEBI:29105"/>
    </ligand>
</feature>
<feature type="binding site" evidence="1">
    <location>
        <position position="106"/>
    </location>
    <ligand>
        <name>Zn(2+)</name>
        <dbReference type="ChEBI" id="CHEBI:29105"/>
    </ligand>
</feature>
<dbReference type="InterPro" id="IPR036703">
    <property type="entry name" value="MOB_kinase_act_sf"/>
</dbReference>
<dbReference type="EMBL" id="MCFL01000019">
    <property type="protein sequence ID" value="ORZ36037.1"/>
    <property type="molecule type" value="Genomic_DNA"/>
</dbReference>
<comment type="caution">
    <text evidence="3">The sequence shown here is derived from an EMBL/GenBank/DDBJ whole genome shotgun (WGS) entry which is preliminary data.</text>
</comment>
<protein>
    <submittedName>
        <fullName evidence="3">Mob1/phocein</fullName>
    </submittedName>
</protein>
<gene>
    <name evidence="3" type="ORF">BCR44DRAFT_59859</name>
</gene>
<dbReference type="SUPFAM" id="SSF101152">
    <property type="entry name" value="Mob1/phocein"/>
    <property type="match status" value="1"/>
</dbReference>
<feature type="compositionally biased region" description="Polar residues" evidence="2">
    <location>
        <begin position="1"/>
        <end position="11"/>
    </location>
</feature>
<organism evidence="3 4">
    <name type="scientific">Catenaria anguillulae PL171</name>
    <dbReference type="NCBI Taxonomy" id="765915"/>
    <lineage>
        <taxon>Eukaryota</taxon>
        <taxon>Fungi</taxon>
        <taxon>Fungi incertae sedis</taxon>
        <taxon>Blastocladiomycota</taxon>
        <taxon>Blastocladiomycetes</taxon>
        <taxon>Blastocladiales</taxon>
        <taxon>Catenariaceae</taxon>
        <taxon>Catenaria</taxon>
    </lineage>
</organism>
<dbReference type="Proteomes" id="UP000193411">
    <property type="component" value="Unassembled WGS sequence"/>
</dbReference>
<evidence type="ECO:0000313" key="4">
    <source>
        <dbReference type="Proteomes" id="UP000193411"/>
    </source>
</evidence>
<dbReference type="STRING" id="765915.A0A1Y2HN60"/>
<keyword evidence="1" id="KW-0479">Metal-binding</keyword>
<sequence length="222" mass="25082">MSTAAASSNPNPLAHPIPTQVPAPQRNNPGTKWADFYSSYATVTQLEDSPFGYQDLLQQRVRDHRNEPELLVSVPVGGDPLVWQYEHLRQFCLELSAFVIALNPECSSTTCPQMKANEWQYLCAAHSTPQNCCAFDYIVHTLDGACGLLNNAKFFPSRVTMSANSVTQFANISRRLYRIFAHAYFHHRDAFNRVEGETALYARFLAFILKYDLMGKDTILIQ</sequence>
<dbReference type="OrthoDB" id="10262609at2759"/>
<evidence type="ECO:0000256" key="1">
    <source>
        <dbReference type="PIRSR" id="PIRSR605301-1"/>
    </source>
</evidence>
<proteinExistence type="predicted"/>
<name>A0A1Y2HN60_9FUNG</name>
<evidence type="ECO:0000256" key="2">
    <source>
        <dbReference type="SAM" id="MobiDB-lite"/>
    </source>
</evidence>
<accession>A0A1Y2HN60</accession>